<evidence type="ECO:0000313" key="2">
    <source>
        <dbReference type="EMBL" id="JAD14361.1"/>
    </source>
</evidence>
<feature type="signal peptide" evidence="1">
    <location>
        <begin position="1"/>
        <end position="20"/>
    </location>
</feature>
<accession>A0A0A8XMW1</accession>
<reference evidence="2" key="1">
    <citation type="submission" date="2014-09" db="EMBL/GenBank/DDBJ databases">
        <authorList>
            <person name="Magalhaes I.L.F."/>
            <person name="Oliveira U."/>
            <person name="Santos F.R."/>
            <person name="Vidigal T.H.D.A."/>
            <person name="Brescovit A.D."/>
            <person name="Santos A.J."/>
        </authorList>
    </citation>
    <scope>NUCLEOTIDE SEQUENCE</scope>
    <source>
        <tissue evidence="2">Shoot tissue taken approximately 20 cm above the soil surface</tissue>
    </source>
</reference>
<proteinExistence type="predicted"/>
<name>A0A0A8XMW1_ARUDO</name>
<dbReference type="EMBL" id="GBRH01283534">
    <property type="protein sequence ID" value="JAD14361.1"/>
    <property type="molecule type" value="Transcribed_RNA"/>
</dbReference>
<evidence type="ECO:0000256" key="1">
    <source>
        <dbReference type="SAM" id="SignalP"/>
    </source>
</evidence>
<protein>
    <submittedName>
        <fullName evidence="2">Uncharacterized protein</fullName>
    </submittedName>
</protein>
<dbReference type="AlphaFoldDB" id="A0A0A8XMW1"/>
<sequence length="35" mass="4095">MFKCLSCLSSLSIGLQLLVALRPHWHHSQKLMPRY</sequence>
<organism evidence="2">
    <name type="scientific">Arundo donax</name>
    <name type="common">Giant reed</name>
    <name type="synonym">Donax arundinaceus</name>
    <dbReference type="NCBI Taxonomy" id="35708"/>
    <lineage>
        <taxon>Eukaryota</taxon>
        <taxon>Viridiplantae</taxon>
        <taxon>Streptophyta</taxon>
        <taxon>Embryophyta</taxon>
        <taxon>Tracheophyta</taxon>
        <taxon>Spermatophyta</taxon>
        <taxon>Magnoliopsida</taxon>
        <taxon>Liliopsida</taxon>
        <taxon>Poales</taxon>
        <taxon>Poaceae</taxon>
        <taxon>PACMAD clade</taxon>
        <taxon>Arundinoideae</taxon>
        <taxon>Arundineae</taxon>
        <taxon>Arundo</taxon>
    </lineage>
</organism>
<keyword evidence="1" id="KW-0732">Signal</keyword>
<reference evidence="2" key="2">
    <citation type="journal article" date="2015" name="Data Brief">
        <title>Shoot transcriptome of the giant reed, Arundo donax.</title>
        <authorList>
            <person name="Barrero R.A."/>
            <person name="Guerrero F.D."/>
            <person name="Moolhuijzen P."/>
            <person name="Goolsby J.A."/>
            <person name="Tidwell J."/>
            <person name="Bellgard S.E."/>
            <person name="Bellgard M.I."/>
        </authorList>
    </citation>
    <scope>NUCLEOTIDE SEQUENCE</scope>
    <source>
        <tissue evidence="2">Shoot tissue taken approximately 20 cm above the soil surface</tissue>
    </source>
</reference>
<feature type="chain" id="PRO_5005168735" evidence="1">
    <location>
        <begin position="21"/>
        <end position="35"/>
    </location>
</feature>